<comment type="subcellular location">
    <subcellularLocation>
        <location evidence="1 8">Cytoplasm</location>
    </subcellularLocation>
</comment>
<dbReference type="NCBIfam" id="TIGR02433">
    <property type="entry name" value="lysidine_TilS_C"/>
    <property type="match status" value="1"/>
</dbReference>
<keyword evidence="5 8" id="KW-0547">Nucleotide-binding</keyword>
<dbReference type="Gene3D" id="3.40.50.620">
    <property type="entry name" value="HUPs"/>
    <property type="match status" value="1"/>
</dbReference>
<feature type="binding site" evidence="8">
    <location>
        <begin position="26"/>
        <end position="31"/>
    </location>
    <ligand>
        <name>ATP</name>
        <dbReference type="ChEBI" id="CHEBI:30616"/>
    </ligand>
</feature>
<comment type="function">
    <text evidence="8">Ligates lysine onto the cytidine present at position 34 of the AUA codon-specific tRNA(Ile) that contains the anticodon CAU, in an ATP-dependent manner. Cytidine is converted to lysidine, thus changing the amino acid specificity of the tRNA from methionine to isoleucine.</text>
</comment>
<evidence type="ECO:0000313" key="11">
    <source>
        <dbReference type="Proteomes" id="UP000306229"/>
    </source>
</evidence>
<dbReference type="EC" id="6.3.4.19" evidence="8"/>
<dbReference type="Pfam" id="PF11734">
    <property type="entry name" value="TilS_C"/>
    <property type="match status" value="1"/>
</dbReference>
<dbReference type="GO" id="GO:0005524">
    <property type="term" value="F:ATP binding"/>
    <property type="evidence" value="ECO:0007669"/>
    <property type="project" value="UniProtKB-UniRule"/>
</dbReference>
<comment type="similarity">
    <text evidence="8">Belongs to the tRNA(Ile)-lysidine synthase family.</text>
</comment>
<evidence type="ECO:0000256" key="4">
    <source>
        <dbReference type="ARBA" id="ARBA00022694"/>
    </source>
</evidence>
<keyword evidence="4 8" id="KW-0819">tRNA processing</keyword>
<evidence type="ECO:0000256" key="5">
    <source>
        <dbReference type="ARBA" id="ARBA00022741"/>
    </source>
</evidence>
<dbReference type="Proteomes" id="UP000306229">
    <property type="component" value="Chromosome"/>
</dbReference>
<keyword evidence="11" id="KW-1185">Reference proteome</keyword>
<dbReference type="OrthoDB" id="9807403at2"/>
<gene>
    <name evidence="8 10" type="primary">tilS</name>
    <name evidence="10" type="ORF">FF125_21065</name>
</gene>
<dbReference type="NCBIfam" id="TIGR02432">
    <property type="entry name" value="lysidine_TilS_N"/>
    <property type="match status" value="1"/>
</dbReference>
<organism evidence="10 11">
    <name type="scientific">Aureibaculum algae</name>
    <dbReference type="NCBI Taxonomy" id="2584122"/>
    <lineage>
        <taxon>Bacteria</taxon>
        <taxon>Pseudomonadati</taxon>
        <taxon>Bacteroidota</taxon>
        <taxon>Flavobacteriia</taxon>
        <taxon>Flavobacteriales</taxon>
        <taxon>Flavobacteriaceae</taxon>
        <taxon>Aureibaculum</taxon>
    </lineage>
</organism>
<keyword evidence="6 8" id="KW-0067">ATP-binding</keyword>
<dbReference type="GO" id="GO:0006400">
    <property type="term" value="P:tRNA modification"/>
    <property type="evidence" value="ECO:0007669"/>
    <property type="project" value="UniProtKB-UniRule"/>
</dbReference>
<comment type="domain">
    <text evidence="8">The N-terminal region contains the highly conserved SGGXDS motif, predicted to be a P-loop motif involved in ATP binding.</text>
</comment>
<dbReference type="PANTHER" id="PTHR43033:SF1">
    <property type="entry name" value="TRNA(ILE)-LYSIDINE SYNTHASE-RELATED"/>
    <property type="match status" value="1"/>
</dbReference>
<evidence type="ECO:0000256" key="7">
    <source>
        <dbReference type="ARBA" id="ARBA00048539"/>
    </source>
</evidence>
<dbReference type="EMBL" id="CP040749">
    <property type="protein sequence ID" value="QCX40811.1"/>
    <property type="molecule type" value="Genomic_DNA"/>
</dbReference>
<sequence>MLDQFSEHIATNFSYLKDKKLLIAISGGVDSVVLAELLNELEFDISLAHCNFQLRGADANQDEVFVTEMASRIQIPLFTKRFDTKTIAKAEKLSIQLAARELRYNWFKNLLVDNNLDYIVTGHHADDNLETFLINLSRGTGLNGLTGIPEKNGAIVRPLLPFSRNQIEQYARKQNLSWREDASNAETKYLRNKLRHDVIPALKSINPRFLDTFSTTIHHLQDTQQIVAASLENIKLKVVHSDANGILKLDITELKKLAHSKALLYEILKDYNFTAWDDIYNLLEAQAGKFVVSNSHRILKDRDFLIISPILVEPGNEIYTLHSFPSSIQTASFQLKITKSDNFYPVKESHIIFVDADQLKWPITLRKWQHGDYFYPFGMQGKKKLSKFFKDQKYSLFDKENTWVLISDDKIVWVVNSRFDERFKVTDSTKTILKLELI</sequence>
<keyword evidence="3 8" id="KW-0436">Ligase</keyword>
<dbReference type="Pfam" id="PF01171">
    <property type="entry name" value="ATP_bind_3"/>
    <property type="match status" value="1"/>
</dbReference>
<comment type="catalytic activity">
    <reaction evidence="7 8">
        <text>cytidine(34) in tRNA(Ile2) + L-lysine + ATP = lysidine(34) in tRNA(Ile2) + AMP + diphosphate + H(+)</text>
        <dbReference type="Rhea" id="RHEA:43744"/>
        <dbReference type="Rhea" id="RHEA-COMP:10625"/>
        <dbReference type="Rhea" id="RHEA-COMP:10670"/>
        <dbReference type="ChEBI" id="CHEBI:15378"/>
        <dbReference type="ChEBI" id="CHEBI:30616"/>
        <dbReference type="ChEBI" id="CHEBI:32551"/>
        <dbReference type="ChEBI" id="CHEBI:33019"/>
        <dbReference type="ChEBI" id="CHEBI:82748"/>
        <dbReference type="ChEBI" id="CHEBI:83665"/>
        <dbReference type="ChEBI" id="CHEBI:456215"/>
        <dbReference type="EC" id="6.3.4.19"/>
    </reaction>
</comment>
<evidence type="ECO:0000259" key="9">
    <source>
        <dbReference type="SMART" id="SM00977"/>
    </source>
</evidence>
<dbReference type="InterPro" id="IPR014729">
    <property type="entry name" value="Rossmann-like_a/b/a_fold"/>
</dbReference>
<protein>
    <recommendedName>
        <fullName evidence="8">tRNA(Ile)-lysidine synthase</fullName>
        <ecNumber evidence="8">6.3.4.19</ecNumber>
    </recommendedName>
    <alternativeName>
        <fullName evidence="8">tRNA(Ile)-2-lysyl-cytidine synthase</fullName>
    </alternativeName>
    <alternativeName>
        <fullName evidence="8">tRNA(Ile)-lysidine synthetase</fullName>
    </alternativeName>
</protein>
<evidence type="ECO:0000256" key="6">
    <source>
        <dbReference type="ARBA" id="ARBA00022840"/>
    </source>
</evidence>
<dbReference type="InterPro" id="IPR011063">
    <property type="entry name" value="TilS/TtcA_N"/>
</dbReference>
<evidence type="ECO:0000256" key="2">
    <source>
        <dbReference type="ARBA" id="ARBA00022490"/>
    </source>
</evidence>
<dbReference type="SUPFAM" id="SSF52402">
    <property type="entry name" value="Adenine nucleotide alpha hydrolases-like"/>
    <property type="match status" value="1"/>
</dbReference>
<dbReference type="SMART" id="SM00977">
    <property type="entry name" value="TilS_C"/>
    <property type="match status" value="1"/>
</dbReference>
<dbReference type="InterPro" id="IPR012796">
    <property type="entry name" value="Lysidine-tRNA-synth_C"/>
</dbReference>
<keyword evidence="2 8" id="KW-0963">Cytoplasm</keyword>
<dbReference type="RefSeq" id="WP_138952088.1">
    <property type="nucleotide sequence ID" value="NZ_CP040749.1"/>
</dbReference>
<evidence type="ECO:0000313" key="10">
    <source>
        <dbReference type="EMBL" id="QCX40811.1"/>
    </source>
</evidence>
<dbReference type="HAMAP" id="MF_01161">
    <property type="entry name" value="tRNA_Ile_lys_synt"/>
    <property type="match status" value="1"/>
</dbReference>
<proteinExistence type="inferred from homology"/>
<dbReference type="InterPro" id="IPR012094">
    <property type="entry name" value="tRNA_Ile_lys_synt"/>
</dbReference>
<evidence type="ECO:0000256" key="3">
    <source>
        <dbReference type="ARBA" id="ARBA00022598"/>
    </source>
</evidence>
<dbReference type="KEGG" id="fbe:FF125_21065"/>
<dbReference type="CDD" id="cd01992">
    <property type="entry name" value="TilS_N"/>
    <property type="match status" value="1"/>
</dbReference>
<name>A0A5B7TZR0_9FLAO</name>
<feature type="domain" description="Lysidine-tRNA(Ile) synthetase C-terminal" evidence="9">
    <location>
        <begin position="363"/>
        <end position="435"/>
    </location>
</feature>
<dbReference type="AlphaFoldDB" id="A0A5B7TZR0"/>
<evidence type="ECO:0000256" key="8">
    <source>
        <dbReference type="HAMAP-Rule" id="MF_01161"/>
    </source>
</evidence>
<reference evidence="10 11" key="1">
    <citation type="submission" date="2019-05" db="EMBL/GenBank/DDBJ databases">
        <title>Algicella ahnfeltiae gen. nov., sp. nov., a novel marine bacterium of the family Flavobacteriaceae isolated from a red alga.</title>
        <authorList>
            <person name="Nedashkovskaya O.I."/>
            <person name="Kukhlevskiy A.D."/>
            <person name="Kim S.-G."/>
            <person name="Zhukova N.V."/>
            <person name="Mikhailov V.V."/>
        </authorList>
    </citation>
    <scope>NUCLEOTIDE SEQUENCE [LARGE SCALE GENOMIC DNA]</scope>
    <source>
        <strain evidence="10 11">10Alg115</strain>
    </source>
</reference>
<dbReference type="PANTHER" id="PTHR43033">
    <property type="entry name" value="TRNA(ILE)-LYSIDINE SYNTHASE-RELATED"/>
    <property type="match status" value="1"/>
</dbReference>
<dbReference type="InterPro" id="IPR012795">
    <property type="entry name" value="tRNA_Ile_lys_synt_N"/>
</dbReference>
<dbReference type="GO" id="GO:0032267">
    <property type="term" value="F:tRNA(Ile)-lysidine synthase activity"/>
    <property type="evidence" value="ECO:0007669"/>
    <property type="project" value="UniProtKB-EC"/>
</dbReference>
<dbReference type="SUPFAM" id="SSF56037">
    <property type="entry name" value="PheT/TilS domain"/>
    <property type="match status" value="1"/>
</dbReference>
<accession>A0A5B7TZR0</accession>
<dbReference type="GO" id="GO:0005737">
    <property type="term" value="C:cytoplasm"/>
    <property type="evidence" value="ECO:0007669"/>
    <property type="project" value="UniProtKB-SubCell"/>
</dbReference>
<evidence type="ECO:0000256" key="1">
    <source>
        <dbReference type="ARBA" id="ARBA00004496"/>
    </source>
</evidence>